<accession>A0A1A7MJI9</accession>
<feature type="compositionally biased region" description="Low complexity" evidence="1">
    <location>
        <begin position="314"/>
        <end position="334"/>
    </location>
</feature>
<evidence type="ECO:0000313" key="3">
    <source>
        <dbReference type="EMBL" id="THZ19304.1"/>
    </source>
</evidence>
<comment type="caution">
    <text evidence="3">The sequence shown here is derived from an EMBL/GenBank/DDBJ whole genome shotgun (WGS) entry which is preliminary data.</text>
</comment>
<sequence length="554" mass="62298">MEARFDAVPRLSRVRGFKEVALKPVVTVASSASLLFAVKVPEDASHLNHQHIDTIMSNESSILRPRDPSQLNSDEWPEFGLKNVFIFDPEDPNKEPVSLLHAGHYRPLSIIARLDPPNTRNHSSWLDTSLHRRVDIELTDIKEFSYGEYGDGSLDIWAAGKAGWFTIRPSPEYKRTYSDMIQALKLLYFMADSYRALKKYADLSAPYFFQKCSRARLEKCKTVTDTAAMFTKHRHFLIASMLTYKEGLQWTRTPLFTWFQDTFPSEVQLVRQRIKPPRPKSSSQKSGTQSPAPSTASSRRKKAEAKQQGATPKSTVSIRSARSTRSTRSQSNATVDSMPMIMDNTPIPEALPEVMSTPDQARIRADMSSSDDDIPGTGGKGKGTSALRPRPSKYIPTGTNNPHKESPAALHGKQGEPMDQQIESDVMMIDNPELETEESSDKQTEEVTEDSNEDEDDSETPTVDLPLHSRGPENEGDVWHCPVDGCNHKTYAASEPSSQILIKAHAQTHDFDHDERVQLVRRMEAPYLPVNRLMDRVRGMAATSKFPPPITQRY</sequence>
<dbReference type="Proteomes" id="UP000308005">
    <property type="component" value="Unassembled WGS sequence"/>
</dbReference>
<evidence type="ECO:0000313" key="4">
    <source>
        <dbReference type="Proteomes" id="UP000305064"/>
    </source>
</evidence>
<reference evidence="4 5" key="1">
    <citation type="submission" date="2018-10" db="EMBL/GenBank/DDBJ databases">
        <title>Fifty Aureobasidium pullulans genomes reveal a recombining polyextremotolerant generalist.</title>
        <authorList>
            <person name="Gostincar C."/>
            <person name="Turk M."/>
            <person name="Zajc J."/>
            <person name="Gunde-Cimerman N."/>
        </authorList>
    </citation>
    <scope>NUCLEOTIDE SEQUENCE [LARGE SCALE GENOMIC DNA]</scope>
    <source>
        <strain evidence="3 5">EXF-3863</strain>
        <strain evidence="2 4">EXF-4256</strain>
    </source>
</reference>
<feature type="region of interest" description="Disordered" evidence="1">
    <location>
        <begin position="272"/>
        <end position="352"/>
    </location>
</feature>
<proteinExistence type="predicted"/>
<dbReference type="EMBL" id="QZBM01000215">
    <property type="protein sequence ID" value="THZ19304.1"/>
    <property type="molecule type" value="Genomic_DNA"/>
</dbReference>
<feature type="compositionally biased region" description="Polar residues" evidence="1">
    <location>
        <begin position="287"/>
        <end position="297"/>
    </location>
</feature>
<evidence type="ECO:0008006" key="6">
    <source>
        <dbReference type="Google" id="ProtNLM"/>
    </source>
</evidence>
<evidence type="ECO:0000256" key="1">
    <source>
        <dbReference type="SAM" id="MobiDB-lite"/>
    </source>
</evidence>
<dbReference type="AlphaFoldDB" id="A0A1A7MJI9"/>
<feature type="region of interest" description="Disordered" evidence="1">
    <location>
        <begin position="434"/>
        <end position="474"/>
    </location>
</feature>
<name>A0A1A7MJI9_AURPU</name>
<feature type="compositionally biased region" description="Acidic residues" evidence="1">
    <location>
        <begin position="446"/>
        <end position="459"/>
    </location>
</feature>
<dbReference type="EMBL" id="QZBJ01000032">
    <property type="protein sequence ID" value="THY74030.1"/>
    <property type="molecule type" value="Genomic_DNA"/>
</dbReference>
<dbReference type="Proteomes" id="UP000305064">
    <property type="component" value="Unassembled WGS sequence"/>
</dbReference>
<protein>
    <recommendedName>
        <fullName evidence="6">DNA (cytosine-5)-methyltransferase 1 replication foci domain-containing protein</fullName>
    </recommendedName>
</protein>
<organism evidence="3 5">
    <name type="scientific">Aureobasidium pullulans</name>
    <name type="common">Black yeast</name>
    <name type="synonym">Pullularia pullulans</name>
    <dbReference type="NCBI Taxonomy" id="5580"/>
    <lineage>
        <taxon>Eukaryota</taxon>
        <taxon>Fungi</taxon>
        <taxon>Dikarya</taxon>
        <taxon>Ascomycota</taxon>
        <taxon>Pezizomycotina</taxon>
        <taxon>Dothideomycetes</taxon>
        <taxon>Dothideomycetidae</taxon>
        <taxon>Dothideales</taxon>
        <taxon>Saccotheciaceae</taxon>
        <taxon>Aureobasidium</taxon>
    </lineage>
</organism>
<evidence type="ECO:0000313" key="2">
    <source>
        <dbReference type="EMBL" id="THY74030.1"/>
    </source>
</evidence>
<evidence type="ECO:0000313" key="5">
    <source>
        <dbReference type="Proteomes" id="UP000308005"/>
    </source>
</evidence>
<feature type="region of interest" description="Disordered" evidence="1">
    <location>
        <begin position="365"/>
        <end position="416"/>
    </location>
</feature>
<gene>
    <name evidence="3" type="ORF">D6C91_05173</name>
    <name evidence="2" type="ORF">D6C94_05351</name>
</gene>